<accession>A0A3R7IPJ0</accession>
<evidence type="ECO:0008006" key="3">
    <source>
        <dbReference type="Google" id="ProtNLM"/>
    </source>
</evidence>
<dbReference type="Proteomes" id="UP000283709">
    <property type="component" value="Unassembled WGS sequence"/>
</dbReference>
<dbReference type="OrthoDB" id="6534631at2"/>
<reference evidence="1 2" key="1">
    <citation type="submission" date="2016-07" db="EMBL/GenBank/DDBJ databases">
        <title>Genome analysis of Burkholderia fungorum ES3-20.</title>
        <authorList>
            <person name="Xu D."/>
            <person name="Yao R."/>
            <person name="Zheng S."/>
        </authorList>
    </citation>
    <scope>NUCLEOTIDE SEQUENCE [LARGE SCALE GENOMIC DNA]</scope>
    <source>
        <strain evidence="1 2">ES3-20</strain>
    </source>
</reference>
<dbReference type="EMBL" id="MCAS01000005">
    <property type="protein sequence ID" value="RKF49171.1"/>
    <property type="molecule type" value="Genomic_DNA"/>
</dbReference>
<sequence>MRNNKKFKERDKRFKLLYELRHLQQPGDIIFIRNGSSIPMRLAQSMFCPSVLLGRHGGWKSIPSHVLIVVAPGLYLHSMPRGGVDFVPAEDYQLSSRALLKVVRRRLSPGEQKGTAHEALQRAAEWHFQQRYNYKVILTLWKRKLHSHSYCSQLVSQIYERANFPIANIPPRWTLPVNLQKACDGDEWIDVTEDHRRFEIGLASLPDADRPIFGIERRTVQISAQIQADMVDLQSFMETIHPGGQDGLRIPDIIKSLKRFIPLIAAKFKAPAVEDNKRSSASIDVNHHANMLYSLSANGLYASSVFSSVNHWNAAEPEEQKKRRDGEVRMHLDWCIEALAYCIAVVELVTRVFSHSPTDEAADMLERTLQSIAFSPELLTALSEAVEVAPPPPEVASVELIKLHNIWRHAAKGYIYLGAFRMLLLDPNNTHDVVVESDVVKQLSGLRWCWRTLKSLSGSQTNTIGLAIGTYRRMLADTSVEFEAKPFVRREDGTVDASI</sequence>
<dbReference type="RefSeq" id="WP_120343521.1">
    <property type="nucleotide sequence ID" value="NZ_MCAS01000005.1"/>
</dbReference>
<evidence type="ECO:0000313" key="2">
    <source>
        <dbReference type="Proteomes" id="UP000283709"/>
    </source>
</evidence>
<dbReference type="AlphaFoldDB" id="A0A3R7IPJ0"/>
<dbReference type="Gene3D" id="3.90.1720.10">
    <property type="entry name" value="endopeptidase domain like (from Nostoc punctiforme)"/>
    <property type="match status" value="1"/>
</dbReference>
<proteinExistence type="predicted"/>
<dbReference type="SUPFAM" id="SSF54001">
    <property type="entry name" value="Cysteine proteinases"/>
    <property type="match status" value="1"/>
</dbReference>
<dbReference type="InterPro" id="IPR038765">
    <property type="entry name" value="Papain-like_cys_pep_sf"/>
</dbReference>
<gene>
    <name evidence="1" type="ORF">BCY88_18865</name>
</gene>
<protein>
    <recommendedName>
        <fullName evidence="3">Permuted papain-like amidase enzyme, YaeF/YiiX, C92 family</fullName>
    </recommendedName>
</protein>
<organism evidence="1 2">
    <name type="scientific">Paraburkholderia fungorum</name>
    <dbReference type="NCBI Taxonomy" id="134537"/>
    <lineage>
        <taxon>Bacteria</taxon>
        <taxon>Pseudomonadati</taxon>
        <taxon>Pseudomonadota</taxon>
        <taxon>Betaproteobacteria</taxon>
        <taxon>Burkholderiales</taxon>
        <taxon>Burkholderiaceae</taxon>
        <taxon>Paraburkholderia</taxon>
    </lineage>
</organism>
<name>A0A3R7IPJ0_9BURK</name>
<comment type="caution">
    <text evidence="1">The sequence shown here is derived from an EMBL/GenBank/DDBJ whole genome shotgun (WGS) entry which is preliminary data.</text>
</comment>
<evidence type="ECO:0000313" key="1">
    <source>
        <dbReference type="EMBL" id="RKF49171.1"/>
    </source>
</evidence>